<evidence type="ECO:0000313" key="1">
    <source>
        <dbReference type="EMBL" id="REF83250.1"/>
    </source>
</evidence>
<comment type="caution">
    <text evidence="1">The sequence shown here is derived from an EMBL/GenBank/DDBJ whole genome shotgun (WGS) entry which is preliminary data.</text>
</comment>
<keyword evidence="2" id="KW-1185">Reference proteome</keyword>
<organism evidence="1 2">
    <name type="scientific">Methylovirgula ligni</name>
    <dbReference type="NCBI Taxonomy" id="569860"/>
    <lineage>
        <taxon>Bacteria</taxon>
        <taxon>Pseudomonadati</taxon>
        <taxon>Pseudomonadota</taxon>
        <taxon>Alphaproteobacteria</taxon>
        <taxon>Hyphomicrobiales</taxon>
        <taxon>Beijerinckiaceae</taxon>
        <taxon>Methylovirgula</taxon>
    </lineage>
</organism>
<evidence type="ECO:0000313" key="2">
    <source>
        <dbReference type="Proteomes" id="UP000256900"/>
    </source>
</evidence>
<dbReference type="RefSeq" id="WP_115837777.1">
    <property type="nucleotide sequence ID" value="NZ_CP025086.1"/>
</dbReference>
<accession>A0A3D9YKY9</accession>
<gene>
    <name evidence="1" type="ORF">DES32_3166</name>
</gene>
<name>A0A3D9YKY9_9HYPH</name>
<dbReference type="Proteomes" id="UP000256900">
    <property type="component" value="Unassembled WGS sequence"/>
</dbReference>
<dbReference type="EMBL" id="QUMO01000006">
    <property type="protein sequence ID" value="REF83250.1"/>
    <property type="molecule type" value="Genomic_DNA"/>
</dbReference>
<reference evidence="1 2" key="1">
    <citation type="submission" date="2018-08" db="EMBL/GenBank/DDBJ databases">
        <title>Genomic Encyclopedia of Type Strains, Phase IV (KMG-IV): sequencing the most valuable type-strain genomes for metagenomic binning, comparative biology and taxonomic classification.</title>
        <authorList>
            <person name="Goeker M."/>
        </authorList>
    </citation>
    <scope>NUCLEOTIDE SEQUENCE [LARGE SCALE GENOMIC DNA]</scope>
    <source>
        <strain evidence="1 2">BW863</strain>
    </source>
</reference>
<sequence length="128" mass="14343">MSNALKDAQLARSPRVKLGKREFPVPELTTEHAIEIELLMLKIENYDLRTMTRKDLDVFYDVVFLGVSAGTPSLTREEFFGRPIPPRDAMNAWWIIMEQAGFDVARKKAEAEAPAGELPNAPASTGMH</sequence>
<proteinExistence type="predicted"/>
<dbReference type="AlphaFoldDB" id="A0A3D9YKY9"/>
<protein>
    <submittedName>
        <fullName evidence="1">Uncharacterized protein</fullName>
    </submittedName>
</protein>